<organism evidence="2 3">
    <name type="scientific">Fomitopsis schrenkii</name>
    <name type="common">Brown rot fungus</name>
    <dbReference type="NCBI Taxonomy" id="2126942"/>
    <lineage>
        <taxon>Eukaryota</taxon>
        <taxon>Fungi</taxon>
        <taxon>Dikarya</taxon>
        <taxon>Basidiomycota</taxon>
        <taxon>Agaricomycotina</taxon>
        <taxon>Agaricomycetes</taxon>
        <taxon>Polyporales</taxon>
        <taxon>Fomitopsis</taxon>
    </lineage>
</organism>
<dbReference type="Proteomes" id="UP000015241">
    <property type="component" value="Unassembled WGS sequence"/>
</dbReference>
<evidence type="ECO:0000313" key="2">
    <source>
        <dbReference type="EMBL" id="EPS94458.1"/>
    </source>
</evidence>
<dbReference type="AlphaFoldDB" id="S8DT98"/>
<reference evidence="2 3" key="1">
    <citation type="journal article" date="2012" name="Science">
        <title>The Paleozoic origin of enzymatic lignin decomposition reconstructed from 31 fungal genomes.</title>
        <authorList>
            <person name="Floudas D."/>
            <person name="Binder M."/>
            <person name="Riley R."/>
            <person name="Barry K."/>
            <person name="Blanchette R.A."/>
            <person name="Henrissat B."/>
            <person name="Martinez A.T."/>
            <person name="Otillar R."/>
            <person name="Spatafora J.W."/>
            <person name="Yadav J.S."/>
            <person name="Aerts A."/>
            <person name="Benoit I."/>
            <person name="Boyd A."/>
            <person name="Carlson A."/>
            <person name="Copeland A."/>
            <person name="Coutinho P.M."/>
            <person name="de Vries R.P."/>
            <person name="Ferreira P."/>
            <person name="Findley K."/>
            <person name="Foster B."/>
            <person name="Gaskell J."/>
            <person name="Glotzer D."/>
            <person name="Gorecki P."/>
            <person name="Heitman J."/>
            <person name="Hesse C."/>
            <person name="Hori C."/>
            <person name="Igarashi K."/>
            <person name="Jurgens J.A."/>
            <person name="Kallen N."/>
            <person name="Kersten P."/>
            <person name="Kohler A."/>
            <person name="Kuees U."/>
            <person name="Kumar T.K.A."/>
            <person name="Kuo A."/>
            <person name="LaButti K."/>
            <person name="Larrondo L.F."/>
            <person name="Lindquist E."/>
            <person name="Ling A."/>
            <person name="Lombard V."/>
            <person name="Lucas S."/>
            <person name="Lundell T."/>
            <person name="Martin R."/>
            <person name="McLaughlin D.J."/>
            <person name="Morgenstern I."/>
            <person name="Morin E."/>
            <person name="Murat C."/>
            <person name="Nagy L.G."/>
            <person name="Nolan M."/>
            <person name="Ohm R.A."/>
            <person name="Patyshakuliyeva A."/>
            <person name="Rokas A."/>
            <person name="Ruiz-Duenas F.J."/>
            <person name="Sabat G."/>
            <person name="Salamov A."/>
            <person name="Samejima M."/>
            <person name="Schmutz J."/>
            <person name="Slot J.C."/>
            <person name="St John F."/>
            <person name="Stenlid J."/>
            <person name="Sun H."/>
            <person name="Sun S."/>
            <person name="Syed K."/>
            <person name="Tsang A."/>
            <person name="Wiebenga A."/>
            <person name="Young D."/>
            <person name="Pisabarro A."/>
            <person name="Eastwood D.C."/>
            <person name="Martin F."/>
            <person name="Cullen D."/>
            <person name="Grigoriev I.V."/>
            <person name="Hibbett D.S."/>
        </authorList>
    </citation>
    <scope>NUCLEOTIDE SEQUENCE</scope>
    <source>
        <strain evidence="3">FP-58527</strain>
    </source>
</reference>
<gene>
    <name evidence="2" type="ORF">FOMPIDRAFT_1026195</name>
</gene>
<feature type="region of interest" description="Disordered" evidence="1">
    <location>
        <begin position="26"/>
        <end position="46"/>
    </location>
</feature>
<name>S8DT98_FOMSC</name>
<keyword evidence="3" id="KW-1185">Reference proteome</keyword>
<evidence type="ECO:0000256" key="1">
    <source>
        <dbReference type="SAM" id="MobiDB-lite"/>
    </source>
</evidence>
<proteinExistence type="predicted"/>
<dbReference type="HOGENOM" id="CLU_2819449_0_0_1"/>
<evidence type="ECO:0000313" key="3">
    <source>
        <dbReference type="Proteomes" id="UP000015241"/>
    </source>
</evidence>
<dbReference type="InParanoid" id="S8DT98"/>
<feature type="non-terminal residue" evidence="2">
    <location>
        <position position="1"/>
    </location>
</feature>
<dbReference type="EMBL" id="KE504232">
    <property type="protein sequence ID" value="EPS94458.1"/>
    <property type="molecule type" value="Genomic_DNA"/>
</dbReference>
<accession>S8DT98</accession>
<protein>
    <submittedName>
        <fullName evidence="2">Uncharacterized protein</fullName>
    </submittedName>
</protein>
<sequence length="67" mass="7473">VYGTNNRACKRSAHSALFHLQVRRADGALPPPDAGTPHRRTTGRMLERGPHIHQLPVTQRLGTLRAR</sequence>